<sequence length="57" mass="6457">MKYFYFIMNAGVKVGEEITHAILEGKIDSCMASIYDIIAVRSEGAFSRSVKGIYRYL</sequence>
<gene>
    <name evidence="1" type="ORF">BXY_24620</name>
</gene>
<reference evidence="1 2" key="2">
    <citation type="submission" date="2010-03" db="EMBL/GenBank/DDBJ databases">
        <authorList>
            <person name="Pajon A."/>
        </authorList>
    </citation>
    <scope>NUCLEOTIDE SEQUENCE [LARGE SCALE GENOMIC DNA]</scope>
    <source>
        <strain evidence="1 2">XB1A</strain>
    </source>
</reference>
<dbReference type="AlphaFoldDB" id="D6CZB7"/>
<dbReference type="HOGENOM" id="CLU_2987338_0_0_10"/>
<protein>
    <submittedName>
        <fullName evidence="1">Uncharacterized protein</fullName>
    </submittedName>
</protein>
<evidence type="ECO:0000313" key="1">
    <source>
        <dbReference type="EMBL" id="CBK67519.1"/>
    </source>
</evidence>
<dbReference type="EMBL" id="FP929033">
    <property type="protein sequence ID" value="CBK67519.1"/>
    <property type="molecule type" value="Genomic_DNA"/>
</dbReference>
<proteinExistence type="predicted"/>
<organism evidence="1 2">
    <name type="scientific">Bacteroides xylanisolvens XB1A</name>
    <dbReference type="NCBI Taxonomy" id="657309"/>
    <lineage>
        <taxon>Bacteria</taxon>
        <taxon>Pseudomonadati</taxon>
        <taxon>Bacteroidota</taxon>
        <taxon>Bacteroidia</taxon>
        <taxon>Bacteroidales</taxon>
        <taxon>Bacteroidaceae</taxon>
        <taxon>Bacteroides</taxon>
    </lineage>
</organism>
<dbReference type="Proteomes" id="UP000008795">
    <property type="component" value="Chromosome"/>
</dbReference>
<accession>D6CZB7</accession>
<reference evidence="1 2" key="1">
    <citation type="submission" date="2010-03" db="EMBL/GenBank/DDBJ databases">
        <title>The genome sequence of Bacteriodes xylanisolvens XB1A.</title>
        <authorList>
            <consortium name="metaHIT consortium -- http://www.metahit.eu/"/>
            <person name="Pajon A."/>
            <person name="Turner K."/>
            <person name="Parkhill J."/>
            <person name="Bernalier A."/>
        </authorList>
    </citation>
    <scope>NUCLEOTIDE SEQUENCE [LARGE SCALE GENOMIC DNA]</scope>
    <source>
        <strain evidence="1 2">XB1A</strain>
    </source>
</reference>
<dbReference type="KEGG" id="bxy:BXY_24620"/>
<evidence type="ECO:0000313" key="2">
    <source>
        <dbReference type="Proteomes" id="UP000008795"/>
    </source>
</evidence>
<name>D6CZB7_9BACE</name>